<dbReference type="AlphaFoldDB" id="A0A917KHD0"/>
<comment type="caution">
    <text evidence="2">The sequence shown here is derived from an EMBL/GenBank/DDBJ whole genome shotgun (WGS) entry which is preliminary data.</text>
</comment>
<organism evidence="2 3">
    <name type="scientific">Streptomyces lacrimifluminis</name>
    <dbReference type="NCBI Taxonomy" id="1500077"/>
    <lineage>
        <taxon>Bacteria</taxon>
        <taxon>Bacillati</taxon>
        <taxon>Actinomycetota</taxon>
        <taxon>Actinomycetes</taxon>
        <taxon>Kitasatosporales</taxon>
        <taxon>Streptomycetaceae</taxon>
        <taxon>Streptomyces</taxon>
    </lineage>
</organism>
<protein>
    <submittedName>
        <fullName evidence="2">Uncharacterized protein</fullName>
    </submittedName>
</protein>
<feature type="compositionally biased region" description="Polar residues" evidence="1">
    <location>
        <begin position="34"/>
        <end position="44"/>
    </location>
</feature>
<reference evidence="2" key="1">
    <citation type="journal article" date="2014" name="Int. J. Syst. Evol. Microbiol.">
        <title>Complete genome sequence of Corynebacterium casei LMG S-19264T (=DSM 44701T), isolated from a smear-ripened cheese.</title>
        <authorList>
            <consortium name="US DOE Joint Genome Institute (JGI-PGF)"/>
            <person name="Walter F."/>
            <person name="Albersmeier A."/>
            <person name="Kalinowski J."/>
            <person name="Ruckert C."/>
        </authorList>
    </citation>
    <scope>NUCLEOTIDE SEQUENCE</scope>
    <source>
        <strain evidence="2">CGMCC 4.7272</strain>
    </source>
</reference>
<accession>A0A917KHD0</accession>
<evidence type="ECO:0000313" key="2">
    <source>
        <dbReference type="EMBL" id="GGJ11512.1"/>
    </source>
</evidence>
<gene>
    <name evidence="2" type="ORF">GCM10012282_04950</name>
</gene>
<reference evidence="2" key="2">
    <citation type="submission" date="2020-09" db="EMBL/GenBank/DDBJ databases">
        <authorList>
            <person name="Sun Q."/>
            <person name="Zhou Y."/>
        </authorList>
    </citation>
    <scope>NUCLEOTIDE SEQUENCE</scope>
    <source>
        <strain evidence="2">CGMCC 4.7272</strain>
    </source>
</reference>
<keyword evidence="3" id="KW-1185">Reference proteome</keyword>
<proteinExistence type="predicted"/>
<feature type="compositionally biased region" description="Polar residues" evidence="1">
    <location>
        <begin position="70"/>
        <end position="85"/>
    </location>
</feature>
<evidence type="ECO:0000256" key="1">
    <source>
        <dbReference type="SAM" id="MobiDB-lite"/>
    </source>
</evidence>
<feature type="compositionally biased region" description="Basic residues" evidence="1">
    <location>
        <begin position="1"/>
        <end position="19"/>
    </location>
</feature>
<sequence>MAVRRTSVRSRARAAKRRSTSAQRPGDPAHPQPGGSSREQGQKQGQKETARRREDDLLREEDLHDENLDQSSTRPEPAGPQSSRPGSFASRPTPALRPAVAHAVDVTVRGGPPTRQDGKCATPPTGGPPQWGAAGS</sequence>
<feature type="region of interest" description="Disordered" evidence="1">
    <location>
        <begin position="1"/>
        <end position="136"/>
    </location>
</feature>
<name>A0A917KHD0_9ACTN</name>
<dbReference type="EMBL" id="BMMU01000001">
    <property type="protein sequence ID" value="GGJ11512.1"/>
    <property type="molecule type" value="Genomic_DNA"/>
</dbReference>
<evidence type="ECO:0000313" key="3">
    <source>
        <dbReference type="Proteomes" id="UP000625682"/>
    </source>
</evidence>
<dbReference type="Proteomes" id="UP000625682">
    <property type="component" value="Unassembled WGS sequence"/>
</dbReference>
<feature type="compositionally biased region" description="Basic and acidic residues" evidence="1">
    <location>
        <begin position="45"/>
        <end position="67"/>
    </location>
</feature>